<reference evidence="1 2" key="1">
    <citation type="submission" date="2014-06" db="EMBL/GenBank/DDBJ databases">
        <title>Evolutionary Origins and Diversification of the Mycorrhizal Mutualists.</title>
        <authorList>
            <consortium name="DOE Joint Genome Institute"/>
            <consortium name="Mycorrhizal Genomics Consortium"/>
            <person name="Kohler A."/>
            <person name="Kuo A."/>
            <person name="Nagy L.G."/>
            <person name="Floudas D."/>
            <person name="Copeland A."/>
            <person name="Barry K.W."/>
            <person name="Cichocki N."/>
            <person name="Veneault-Fourrey C."/>
            <person name="LaButti K."/>
            <person name="Lindquist E.A."/>
            <person name="Lipzen A."/>
            <person name="Lundell T."/>
            <person name="Morin E."/>
            <person name="Murat C."/>
            <person name="Riley R."/>
            <person name="Ohm R."/>
            <person name="Sun H."/>
            <person name="Tunlid A."/>
            <person name="Henrissat B."/>
            <person name="Grigoriev I.V."/>
            <person name="Hibbett D.S."/>
            <person name="Martin F."/>
        </authorList>
    </citation>
    <scope>NUCLEOTIDE SEQUENCE [LARGE SCALE GENOMIC DNA]</scope>
    <source>
        <strain evidence="1 2">SS14</strain>
    </source>
</reference>
<proteinExistence type="predicted"/>
<evidence type="ECO:0000313" key="1">
    <source>
        <dbReference type="EMBL" id="KIJ35678.1"/>
    </source>
</evidence>
<dbReference type="AlphaFoldDB" id="A0A0C9TYZ3"/>
<dbReference type="InterPro" id="IPR041078">
    <property type="entry name" value="Plavaka"/>
</dbReference>
<gene>
    <name evidence="1" type="ORF">M422DRAFT_180459</name>
</gene>
<dbReference type="EMBL" id="KN837186">
    <property type="protein sequence ID" value="KIJ35678.1"/>
    <property type="molecule type" value="Genomic_DNA"/>
</dbReference>
<accession>A0A0C9TYZ3</accession>
<organism evidence="1 2">
    <name type="scientific">Sphaerobolus stellatus (strain SS14)</name>
    <dbReference type="NCBI Taxonomy" id="990650"/>
    <lineage>
        <taxon>Eukaryota</taxon>
        <taxon>Fungi</taxon>
        <taxon>Dikarya</taxon>
        <taxon>Basidiomycota</taxon>
        <taxon>Agaricomycotina</taxon>
        <taxon>Agaricomycetes</taxon>
        <taxon>Phallomycetidae</taxon>
        <taxon>Geastrales</taxon>
        <taxon>Sphaerobolaceae</taxon>
        <taxon>Sphaerobolus</taxon>
    </lineage>
</organism>
<dbReference type="Pfam" id="PF18759">
    <property type="entry name" value="Plavaka"/>
    <property type="match status" value="1"/>
</dbReference>
<keyword evidence="2" id="KW-1185">Reference proteome</keyword>
<dbReference type="HOGENOM" id="CLU_2782996_0_0_1"/>
<name>A0A0C9TYZ3_SPHS4</name>
<feature type="non-terminal residue" evidence="1">
    <location>
        <position position="1"/>
    </location>
</feature>
<dbReference type="Proteomes" id="UP000054279">
    <property type="component" value="Unassembled WGS sequence"/>
</dbReference>
<evidence type="ECO:0000313" key="2">
    <source>
        <dbReference type="Proteomes" id="UP000054279"/>
    </source>
</evidence>
<sequence length="69" mass="8355">RVTGDILDYNGEPLYEDIMVWARDPVECIQELIGNPMFREHMKYAPEKLFTDEEMTEEVINEMWTAEWW</sequence>
<protein>
    <submittedName>
        <fullName evidence="1">Uncharacterized protein</fullName>
    </submittedName>
</protein>
<dbReference type="OrthoDB" id="2688393at2759"/>